<gene>
    <name evidence="2" type="ORF">CLV55_102221</name>
</gene>
<dbReference type="AlphaFoldDB" id="A0A328YUR4"/>
<dbReference type="EMBL" id="QLSZ01000002">
    <property type="protein sequence ID" value="RAR74287.1"/>
    <property type="molecule type" value="Genomic_DNA"/>
</dbReference>
<evidence type="ECO:0000313" key="2">
    <source>
        <dbReference type="EMBL" id="RAR74287.1"/>
    </source>
</evidence>
<evidence type="ECO:0000256" key="1">
    <source>
        <dbReference type="PROSITE-ProRule" id="PRU00339"/>
    </source>
</evidence>
<comment type="caution">
    <text evidence="2">The sequence shown here is derived from an EMBL/GenBank/DDBJ whole genome shotgun (WGS) entry which is preliminary data.</text>
</comment>
<dbReference type="OrthoDB" id="1416278at2"/>
<dbReference type="Pfam" id="PF13432">
    <property type="entry name" value="TPR_16"/>
    <property type="match status" value="1"/>
</dbReference>
<sequence length="229" mass="26929">MKYFSLIVFITIVFPMRAQDAFAKAEQLFQQEKYEEAKKSFAQLLSNNPNNYKVKEYLGDIAGHQKKWDEALYYYKALKNQFPQEAMYFYKFGGALGMKAKSVSKFKALTMLDDIETAFCTAARLDEKHVDCRWALVMFYIELPGIVGGSEKKAQKYANELMRISKVDGYLSKGYIDEYYERYDEAEKNYTRAYEIGHSKITFQKLYNLYLNKIRDKAKANKLKEQFEK</sequence>
<feature type="repeat" description="TPR" evidence="1">
    <location>
        <begin position="18"/>
        <end position="51"/>
    </location>
</feature>
<keyword evidence="3" id="KW-1185">Reference proteome</keyword>
<name>A0A328YUR4_9FLAO</name>
<organism evidence="2 3">
    <name type="scientific">Flavobacterium aciduliphilum</name>
    <dbReference type="NCBI Taxonomy" id="1101402"/>
    <lineage>
        <taxon>Bacteria</taxon>
        <taxon>Pseudomonadati</taxon>
        <taxon>Bacteroidota</taxon>
        <taxon>Flavobacteriia</taxon>
        <taxon>Flavobacteriales</taxon>
        <taxon>Flavobacteriaceae</taxon>
        <taxon>Flavobacterium</taxon>
    </lineage>
</organism>
<keyword evidence="1" id="KW-0802">TPR repeat</keyword>
<dbReference type="SMART" id="SM00028">
    <property type="entry name" value="TPR"/>
    <property type="match status" value="3"/>
</dbReference>
<evidence type="ECO:0000313" key="3">
    <source>
        <dbReference type="Proteomes" id="UP000248840"/>
    </source>
</evidence>
<accession>A0A328YUR4</accession>
<dbReference type="InterPro" id="IPR019734">
    <property type="entry name" value="TPR_rpt"/>
</dbReference>
<dbReference type="PROSITE" id="PS50005">
    <property type="entry name" value="TPR"/>
    <property type="match status" value="1"/>
</dbReference>
<dbReference type="InterPro" id="IPR011990">
    <property type="entry name" value="TPR-like_helical_dom_sf"/>
</dbReference>
<proteinExistence type="predicted"/>
<protein>
    <submittedName>
        <fullName evidence="2">Tetratricopeptide repeat protein</fullName>
    </submittedName>
</protein>
<dbReference type="Proteomes" id="UP000248840">
    <property type="component" value="Unassembled WGS sequence"/>
</dbReference>
<dbReference type="Gene3D" id="1.25.40.10">
    <property type="entry name" value="Tetratricopeptide repeat domain"/>
    <property type="match status" value="1"/>
</dbReference>
<reference evidence="2 3" key="1">
    <citation type="submission" date="2018-06" db="EMBL/GenBank/DDBJ databases">
        <title>Genomic Encyclopedia of Archaeal and Bacterial Type Strains, Phase II (KMG-II): from individual species to whole genera.</title>
        <authorList>
            <person name="Goeker M."/>
        </authorList>
    </citation>
    <scope>NUCLEOTIDE SEQUENCE [LARGE SCALE GENOMIC DNA]</scope>
    <source>
        <strain evidence="2 3">DSM 25663</strain>
    </source>
</reference>
<dbReference type="SUPFAM" id="SSF48452">
    <property type="entry name" value="TPR-like"/>
    <property type="match status" value="1"/>
</dbReference>